<reference evidence="2" key="1">
    <citation type="submission" date="2018-12" db="EMBL/GenBank/DDBJ databases">
        <authorList>
            <person name="Will S."/>
            <person name="Neumann-Schaal M."/>
            <person name="Henke P."/>
        </authorList>
    </citation>
    <scope>NUCLEOTIDE SEQUENCE</scope>
    <source>
        <strain evidence="2">PCC 7102</strain>
    </source>
</reference>
<dbReference type="Gene3D" id="3.40.50.1010">
    <property type="entry name" value="5'-nuclease"/>
    <property type="match status" value="1"/>
</dbReference>
<keyword evidence="3" id="KW-1185">Reference proteome</keyword>
<evidence type="ECO:0000313" key="3">
    <source>
        <dbReference type="Proteomes" id="UP000271624"/>
    </source>
</evidence>
<organism evidence="2 3">
    <name type="scientific">Dulcicalothrix desertica PCC 7102</name>
    <dbReference type="NCBI Taxonomy" id="232991"/>
    <lineage>
        <taxon>Bacteria</taxon>
        <taxon>Bacillati</taxon>
        <taxon>Cyanobacteriota</taxon>
        <taxon>Cyanophyceae</taxon>
        <taxon>Nostocales</taxon>
        <taxon>Calotrichaceae</taxon>
        <taxon>Dulcicalothrix</taxon>
    </lineage>
</organism>
<comment type="caution">
    <text evidence="2">The sequence shown here is derived from an EMBL/GenBank/DDBJ whole genome shotgun (WGS) entry which is preliminary data.</text>
</comment>
<dbReference type="Pfam" id="PF13470">
    <property type="entry name" value="PIN_3"/>
    <property type="match status" value="1"/>
</dbReference>
<dbReference type="Proteomes" id="UP000271624">
    <property type="component" value="Unassembled WGS sequence"/>
</dbReference>
<protein>
    <recommendedName>
        <fullName evidence="1">PIN domain-containing protein</fullName>
    </recommendedName>
</protein>
<reference evidence="2" key="2">
    <citation type="journal article" date="2019" name="Genome Biol. Evol.">
        <title>Day and night: Metabolic profiles and evolutionary relationships of six axenic non-marine cyanobacteria.</title>
        <authorList>
            <person name="Will S.E."/>
            <person name="Henke P."/>
            <person name="Boedeker C."/>
            <person name="Huang S."/>
            <person name="Brinkmann H."/>
            <person name="Rohde M."/>
            <person name="Jarek M."/>
            <person name="Friedl T."/>
            <person name="Seufert S."/>
            <person name="Schumacher M."/>
            <person name="Overmann J."/>
            <person name="Neumann-Schaal M."/>
            <person name="Petersen J."/>
        </authorList>
    </citation>
    <scope>NUCLEOTIDE SEQUENCE [LARGE SCALE GENOMIC DNA]</scope>
    <source>
        <strain evidence="2">PCC 7102</strain>
    </source>
</reference>
<dbReference type="SUPFAM" id="SSF88723">
    <property type="entry name" value="PIN domain-like"/>
    <property type="match status" value="1"/>
</dbReference>
<proteinExistence type="predicted"/>
<accession>A0A433VU32</accession>
<dbReference type="EMBL" id="RSCL01000001">
    <property type="protein sequence ID" value="RUT09607.1"/>
    <property type="molecule type" value="Genomic_DNA"/>
</dbReference>
<name>A0A433VU32_9CYAN</name>
<dbReference type="InterPro" id="IPR029060">
    <property type="entry name" value="PIN-like_dom_sf"/>
</dbReference>
<evidence type="ECO:0000313" key="2">
    <source>
        <dbReference type="EMBL" id="RUT09607.1"/>
    </source>
</evidence>
<dbReference type="AlphaFoldDB" id="A0A433VU32"/>
<dbReference type="InterPro" id="IPR002716">
    <property type="entry name" value="PIN_dom"/>
</dbReference>
<evidence type="ECO:0000259" key="1">
    <source>
        <dbReference type="Pfam" id="PF13470"/>
    </source>
</evidence>
<feature type="domain" description="PIN" evidence="1">
    <location>
        <begin position="2"/>
        <end position="58"/>
    </location>
</feature>
<sequence>MKVLLDTNIIVDDALEREPFWQTSEQVLVLIEQRRVEGFISASTFSDLYYIIRKARGREWTITYLRQLVLFC</sequence>
<gene>
    <name evidence="2" type="ORF">DSM106972_001010</name>
</gene>